<keyword evidence="3" id="KW-1185">Reference proteome</keyword>
<dbReference type="AlphaFoldDB" id="A0A9W7ENT0"/>
<gene>
    <name evidence="2" type="ORF">TrST_g13284</name>
</gene>
<evidence type="ECO:0000313" key="2">
    <source>
        <dbReference type="EMBL" id="GMH87484.1"/>
    </source>
</evidence>
<comment type="caution">
    <text evidence="2">The sequence shown here is derived from an EMBL/GenBank/DDBJ whole genome shotgun (WGS) entry which is preliminary data.</text>
</comment>
<evidence type="ECO:0000313" key="3">
    <source>
        <dbReference type="Proteomes" id="UP001165085"/>
    </source>
</evidence>
<feature type="compositionally biased region" description="Basic and acidic residues" evidence="1">
    <location>
        <begin position="97"/>
        <end position="114"/>
    </location>
</feature>
<accession>A0A9W7ENT0</accession>
<feature type="compositionally biased region" description="Basic and acidic residues" evidence="1">
    <location>
        <begin position="422"/>
        <end position="451"/>
    </location>
</feature>
<dbReference type="PANTHER" id="PTHR12716:SF8">
    <property type="entry name" value="TRANSCRIPTION INITIATION FACTOR IIE SUBUNIT BETA"/>
    <property type="match status" value="1"/>
</dbReference>
<proteinExistence type="predicted"/>
<name>A0A9W7ENT0_9STRA</name>
<sequence length="451" mass="50850">MSVHFDFMNSEQHAAGFHDNHLNFDGSSSSSSGGASDLEELEATHKRSNLELFGVVFSHLTDHFTAGSDGKKKKYGVTAEKILEKTGVDINDPDNDVDVRLERHPNIEVKEKREGKKKKASEQDEDEGDDNLYDSLAKTPASRVVKSYIYNHNYSLTCASDILSLLERCHDGVYVRDVVKCYKGAEGDLGRLIKAGEVVAVGEHKPDKSKDNWVVFPRGAKYLVELEGSFSADSERQISSSQDQTDNILRGESVMVRGVDYNDTWFKVSTFVKAKDDQPVRAKAPLSVSMTGNVRQTKTYDTMAKRNESQYIYPMDETTIPLDGPLIPNNPLSNDNDPKVKLFRHGCTHDLKKRWFDTMDDPSFSKTSFSEQKLHSSLVKAGLALKSEGRAAGEEVERKRSSNKRRRKYVPKQQRLTTNTHLEGEAKISMERMLEDERRKKMEQRDAANDG</sequence>
<feature type="region of interest" description="Disordered" evidence="1">
    <location>
        <begin position="93"/>
        <end position="134"/>
    </location>
</feature>
<feature type="compositionally biased region" description="Basic residues" evidence="1">
    <location>
        <begin position="401"/>
        <end position="410"/>
    </location>
</feature>
<feature type="compositionally biased region" description="Basic and acidic residues" evidence="1">
    <location>
        <begin position="391"/>
        <end position="400"/>
    </location>
</feature>
<organism evidence="2 3">
    <name type="scientific">Triparma strigata</name>
    <dbReference type="NCBI Taxonomy" id="1606541"/>
    <lineage>
        <taxon>Eukaryota</taxon>
        <taxon>Sar</taxon>
        <taxon>Stramenopiles</taxon>
        <taxon>Ochrophyta</taxon>
        <taxon>Bolidophyceae</taxon>
        <taxon>Parmales</taxon>
        <taxon>Triparmaceae</taxon>
        <taxon>Triparma</taxon>
    </lineage>
</organism>
<dbReference type="GO" id="GO:0001097">
    <property type="term" value="F:TFIIH-class transcription factor complex binding"/>
    <property type="evidence" value="ECO:0007669"/>
    <property type="project" value="TreeGrafter"/>
</dbReference>
<dbReference type="PANTHER" id="PTHR12716">
    <property type="entry name" value="TRANSCRIPTION INITIATION FACTOR IIE, BETA SUBUNIT"/>
    <property type="match status" value="1"/>
</dbReference>
<protein>
    <submittedName>
        <fullName evidence="2">Uncharacterized protein</fullName>
    </submittedName>
</protein>
<dbReference type="OrthoDB" id="40162at2759"/>
<dbReference type="InterPro" id="IPR016656">
    <property type="entry name" value="TFIIE-bsu"/>
</dbReference>
<reference evidence="3" key="1">
    <citation type="journal article" date="2023" name="Commun. Biol.">
        <title>Genome analysis of Parmales, the sister group of diatoms, reveals the evolutionary specialization of diatoms from phago-mixotrophs to photoautotrophs.</title>
        <authorList>
            <person name="Ban H."/>
            <person name="Sato S."/>
            <person name="Yoshikawa S."/>
            <person name="Yamada K."/>
            <person name="Nakamura Y."/>
            <person name="Ichinomiya M."/>
            <person name="Sato N."/>
            <person name="Blanc-Mathieu R."/>
            <person name="Endo H."/>
            <person name="Kuwata A."/>
            <person name="Ogata H."/>
        </authorList>
    </citation>
    <scope>NUCLEOTIDE SEQUENCE [LARGE SCALE GENOMIC DNA]</scope>
    <source>
        <strain evidence="3">NIES 3701</strain>
    </source>
</reference>
<evidence type="ECO:0000256" key="1">
    <source>
        <dbReference type="SAM" id="MobiDB-lite"/>
    </source>
</evidence>
<dbReference type="Proteomes" id="UP001165085">
    <property type="component" value="Unassembled WGS sequence"/>
</dbReference>
<feature type="compositionally biased region" description="Acidic residues" evidence="1">
    <location>
        <begin position="123"/>
        <end position="132"/>
    </location>
</feature>
<dbReference type="EMBL" id="BRXY01000330">
    <property type="protein sequence ID" value="GMH87484.1"/>
    <property type="molecule type" value="Genomic_DNA"/>
</dbReference>
<dbReference type="GO" id="GO:0005673">
    <property type="term" value="C:transcription factor TFIIE complex"/>
    <property type="evidence" value="ECO:0007669"/>
    <property type="project" value="InterPro"/>
</dbReference>
<dbReference type="GO" id="GO:0006367">
    <property type="term" value="P:transcription initiation at RNA polymerase II promoter"/>
    <property type="evidence" value="ECO:0007669"/>
    <property type="project" value="InterPro"/>
</dbReference>
<feature type="region of interest" description="Disordered" evidence="1">
    <location>
        <begin position="391"/>
        <end position="451"/>
    </location>
</feature>